<dbReference type="Proteomes" id="UP000198415">
    <property type="component" value="Unassembled WGS sequence"/>
</dbReference>
<dbReference type="EMBL" id="FZNR01000008">
    <property type="protein sequence ID" value="SNS00650.1"/>
    <property type="molecule type" value="Genomic_DNA"/>
</dbReference>
<protein>
    <recommendedName>
        <fullName evidence="3">Ferric iron reductase FhuF-like transporter</fullName>
    </recommendedName>
</protein>
<accession>A0A239AYL2</accession>
<name>A0A239AYL2_9ACTN</name>
<evidence type="ECO:0000313" key="1">
    <source>
        <dbReference type="EMBL" id="SNS00650.1"/>
    </source>
</evidence>
<reference evidence="1 2" key="1">
    <citation type="submission" date="2017-06" db="EMBL/GenBank/DDBJ databases">
        <authorList>
            <person name="Kim H.J."/>
            <person name="Triplett B.A."/>
        </authorList>
    </citation>
    <scope>NUCLEOTIDE SEQUENCE [LARGE SCALE GENOMIC DNA]</scope>
    <source>
        <strain evidence="1 2">DSM 43151</strain>
    </source>
</reference>
<gene>
    <name evidence="1" type="ORF">SAMN06264365_108210</name>
</gene>
<sequence length="260" mass="27189">MTITLELADSRPLAPVTATLRAMFGGGEAPALFPGLTVTDQAGWTPATDLTGPGLNALLESAGRRWNAQPHAAAALAWKSYTYWLALPAVLGWASARRVPLITARNVVTRFDNAGTLVTIGVLPGTPVAVLPTDPLALSHHPDAVVVPDEEALLAAFRGALLDEHLAPLLDTVHNRVRLGRRPLLGSLASGVAYGVVRSADAVPGSSAESIDRLLGALQVRDLIDLAPTANGKLDVQRKTCCLAFTLPAPKLCPGCCIKP</sequence>
<dbReference type="AlphaFoldDB" id="A0A239AYL2"/>
<evidence type="ECO:0008006" key="3">
    <source>
        <dbReference type="Google" id="ProtNLM"/>
    </source>
</evidence>
<keyword evidence="2" id="KW-1185">Reference proteome</keyword>
<evidence type="ECO:0000313" key="2">
    <source>
        <dbReference type="Proteomes" id="UP000198415"/>
    </source>
</evidence>
<proteinExistence type="predicted"/>
<organism evidence="1 2">
    <name type="scientific">Actinoplanes regularis</name>
    <dbReference type="NCBI Taxonomy" id="52697"/>
    <lineage>
        <taxon>Bacteria</taxon>
        <taxon>Bacillati</taxon>
        <taxon>Actinomycetota</taxon>
        <taxon>Actinomycetes</taxon>
        <taxon>Micromonosporales</taxon>
        <taxon>Micromonosporaceae</taxon>
        <taxon>Actinoplanes</taxon>
    </lineage>
</organism>